<dbReference type="SUPFAM" id="SSF57850">
    <property type="entry name" value="RING/U-box"/>
    <property type="match status" value="1"/>
</dbReference>
<dbReference type="GO" id="GO:0061630">
    <property type="term" value="F:ubiquitin protein ligase activity"/>
    <property type="evidence" value="ECO:0007669"/>
    <property type="project" value="UniProtKB-UniRule"/>
</dbReference>
<comment type="domain">
    <text evidence="11">The RING-type zinc finger domain is responsible for E3 ligase activity.</text>
</comment>
<dbReference type="PROSITE" id="PS50089">
    <property type="entry name" value="ZF_RING_2"/>
    <property type="match status" value="1"/>
</dbReference>
<dbReference type="PROSITE" id="PS00518">
    <property type="entry name" value="ZF_RING_1"/>
    <property type="match status" value="1"/>
</dbReference>
<keyword evidence="8 11" id="KW-0862">Zinc</keyword>
<evidence type="ECO:0000313" key="14">
    <source>
        <dbReference type="EMBL" id="RZC46506.1"/>
    </source>
</evidence>
<proteinExistence type="predicted"/>
<organism evidence="14 15">
    <name type="scientific">Papaver somniferum</name>
    <name type="common">Opium poppy</name>
    <dbReference type="NCBI Taxonomy" id="3469"/>
    <lineage>
        <taxon>Eukaryota</taxon>
        <taxon>Viridiplantae</taxon>
        <taxon>Streptophyta</taxon>
        <taxon>Embryophyta</taxon>
        <taxon>Tracheophyta</taxon>
        <taxon>Spermatophyta</taxon>
        <taxon>Magnoliopsida</taxon>
        <taxon>Ranunculales</taxon>
        <taxon>Papaveraceae</taxon>
        <taxon>Papaveroideae</taxon>
        <taxon>Papaver</taxon>
    </lineage>
</organism>
<keyword evidence="4 11" id="KW-0808">Transferase</keyword>
<dbReference type="Gene3D" id="3.30.40.10">
    <property type="entry name" value="Zinc/RING finger domain, C3HC4 (zinc finger)"/>
    <property type="match status" value="1"/>
</dbReference>
<keyword evidence="11" id="KW-0812">Transmembrane</keyword>
<dbReference type="Gramene" id="RZC46506">
    <property type="protein sequence ID" value="RZC46506"/>
    <property type="gene ID" value="C5167_039463"/>
</dbReference>
<reference evidence="14 15" key="1">
    <citation type="journal article" date="2018" name="Science">
        <title>The opium poppy genome and morphinan production.</title>
        <authorList>
            <person name="Guo L."/>
            <person name="Winzer T."/>
            <person name="Yang X."/>
            <person name="Li Y."/>
            <person name="Ning Z."/>
            <person name="He Z."/>
            <person name="Teodor R."/>
            <person name="Lu Y."/>
            <person name="Bowser T.A."/>
            <person name="Graham I.A."/>
            <person name="Ye K."/>
        </authorList>
    </citation>
    <scope>NUCLEOTIDE SEQUENCE [LARGE SCALE GENOMIC DNA]</scope>
    <source>
        <strain evidence="15">cv. HN1</strain>
        <tissue evidence="14">Leaves</tissue>
    </source>
</reference>
<name>A0A4Y7IEN3_PAPSO</name>
<evidence type="ECO:0000256" key="3">
    <source>
        <dbReference type="ARBA" id="ARBA00004906"/>
    </source>
</evidence>
<feature type="region of interest" description="Disordered" evidence="12">
    <location>
        <begin position="94"/>
        <end position="117"/>
    </location>
</feature>
<comment type="pathway">
    <text evidence="3 11">Protein modification; protein ubiquitination.</text>
</comment>
<evidence type="ECO:0000256" key="11">
    <source>
        <dbReference type="RuleBase" id="RU369090"/>
    </source>
</evidence>
<dbReference type="SMART" id="SM00184">
    <property type="entry name" value="RING"/>
    <property type="match status" value="1"/>
</dbReference>
<accession>A0A4Y7IEN3</accession>
<comment type="subcellular location">
    <subcellularLocation>
        <location evidence="2">Endomembrane system</location>
    </subcellularLocation>
    <subcellularLocation>
        <location evidence="11">Endoplasmic reticulum membrane</location>
        <topology evidence="11">Single-pass type IV membrane protein</topology>
    </subcellularLocation>
</comment>
<keyword evidence="6 10" id="KW-0863">Zinc-finger</keyword>
<dbReference type="InterPro" id="IPR017907">
    <property type="entry name" value="Znf_RING_CS"/>
</dbReference>
<dbReference type="InterPro" id="IPR013083">
    <property type="entry name" value="Znf_RING/FYVE/PHD"/>
</dbReference>
<sequence length="489" mass="54242">MAFASVYTVIIAFAEFVFKLLLIGLVHVGIDGFRGMVLEISRTSKTVKPNTFRSMSANMQPKDKAINMEEGSSSQEIHVTEEDSRLGKIHRIEASNAEATDTAESSSSKANNDTNMANQATHRVTVKDNHSSHSNMGNQIAFERRLGTWQGTRMHQAGRTTMAPFVDKILLMVTPLLDCEHLTVPFTPFGFFCNHLCLAETRDYLAMEQYFHEIMAQQADGNGIQPQKWKSVSAAAAAAAADAVTTTPLDNSVNACFDCNICLENAHEPVVTLCGHLYCWSCIYKWLHLQKATKEPENQPLCPVCKASVSLSSLVPLYGRGRGQRSSASEVEPDKKGPFPGLQIPCRPSACGAHALTAATPSRTIPRQLHQRNLIESQTRQQHQHRHDQPYFNQQPMFNLGGTTTMNAFNPVVEMFGDMVFARVFGNSETANMYGYQYPMSGSGSSRTSYSQAGNSSPRVRRQEMQAEKSLNRISIFLFCCFVLCLLLF</sequence>
<comment type="catalytic activity">
    <reaction evidence="1 11">
        <text>S-ubiquitinyl-[E2 ubiquitin-conjugating enzyme]-L-cysteine + [acceptor protein]-L-lysine = [E2 ubiquitin-conjugating enzyme]-L-cysteine + N(6)-ubiquitinyl-[acceptor protein]-L-lysine.</text>
        <dbReference type="EC" id="2.3.2.27"/>
    </reaction>
</comment>
<evidence type="ECO:0000256" key="9">
    <source>
        <dbReference type="ARBA" id="ARBA00023136"/>
    </source>
</evidence>
<dbReference type="EC" id="2.3.2.27" evidence="11"/>
<evidence type="ECO:0000256" key="7">
    <source>
        <dbReference type="ARBA" id="ARBA00022786"/>
    </source>
</evidence>
<keyword evidence="15" id="KW-1185">Reference proteome</keyword>
<dbReference type="InterPro" id="IPR045103">
    <property type="entry name" value="RNF5/RNF185-like"/>
</dbReference>
<dbReference type="GO" id="GO:0005789">
    <property type="term" value="C:endoplasmic reticulum membrane"/>
    <property type="evidence" value="ECO:0007669"/>
    <property type="project" value="UniProtKB-SubCell"/>
</dbReference>
<evidence type="ECO:0000256" key="1">
    <source>
        <dbReference type="ARBA" id="ARBA00000900"/>
    </source>
</evidence>
<dbReference type="GO" id="GO:0016567">
    <property type="term" value="P:protein ubiquitination"/>
    <property type="evidence" value="ECO:0007669"/>
    <property type="project" value="UniProtKB-UniPathway"/>
</dbReference>
<dbReference type="UniPathway" id="UPA00143"/>
<evidence type="ECO:0000256" key="6">
    <source>
        <dbReference type="ARBA" id="ARBA00022771"/>
    </source>
</evidence>
<dbReference type="AlphaFoldDB" id="A0A4Y7IEN3"/>
<evidence type="ECO:0000256" key="8">
    <source>
        <dbReference type="ARBA" id="ARBA00022833"/>
    </source>
</evidence>
<evidence type="ECO:0000256" key="10">
    <source>
        <dbReference type="PROSITE-ProRule" id="PRU00175"/>
    </source>
</evidence>
<feature type="transmembrane region" description="Helical" evidence="11">
    <location>
        <begin position="6"/>
        <end position="30"/>
    </location>
</feature>
<dbReference type="EMBL" id="CM010715">
    <property type="protein sequence ID" value="RZC46506.1"/>
    <property type="molecule type" value="Genomic_DNA"/>
</dbReference>
<keyword evidence="7 11" id="KW-0833">Ubl conjugation pathway</keyword>
<keyword evidence="11" id="KW-1133">Transmembrane helix</keyword>
<dbReference type="GO" id="GO:0006511">
    <property type="term" value="P:ubiquitin-dependent protein catabolic process"/>
    <property type="evidence" value="ECO:0007669"/>
    <property type="project" value="UniProtKB-UniRule"/>
</dbReference>
<dbReference type="InterPro" id="IPR027370">
    <property type="entry name" value="Znf-RING_euk"/>
</dbReference>
<dbReference type="GO" id="GO:0008270">
    <property type="term" value="F:zinc ion binding"/>
    <property type="evidence" value="ECO:0007669"/>
    <property type="project" value="UniProtKB-KW"/>
</dbReference>
<keyword evidence="9 11" id="KW-0472">Membrane</keyword>
<evidence type="ECO:0000259" key="13">
    <source>
        <dbReference type="PROSITE" id="PS50089"/>
    </source>
</evidence>
<keyword evidence="5 11" id="KW-0479">Metal-binding</keyword>
<feature type="domain" description="RING-type" evidence="13">
    <location>
        <begin position="259"/>
        <end position="306"/>
    </location>
</feature>
<comment type="function">
    <text evidence="11">E3 ubiquitin-protein ligase.</text>
</comment>
<dbReference type="Proteomes" id="UP000316621">
    <property type="component" value="Chromosome 1"/>
</dbReference>
<dbReference type="Pfam" id="PF13445">
    <property type="entry name" value="zf-RING_UBOX"/>
    <property type="match status" value="1"/>
</dbReference>
<evidence type="ECO:0000256" key="12">
    <source>
        <dbReference type="SAM" id="MobiDB-lite"/>
    </source>
</evidence>
<evidence type="ECO:0000256" key="2">
    <source>
        <dbReference type="ARBA" id="ARBA00004308"/>
    </source>
</evidence>
<evidence type="ECO:0000256" key="5">
    <source>
        <dbReference type="ARBA" id="ARBA00022723"/>
    </source>
</evidence>
<gene>
    <name evidence="14" type="ORF">C5167_039463</name>
</gene>
<dbReference type="STRING" id="3469.A0A4Y7IEN3"/>
<dbReference type="InterPro" id="IPR001841">
    <property type="entry name" value="Znf_RING"/>
</dbReference>
<feature type="compositionally biased region" description="Low complexity" evidence="12">
    <location>
        <begin position="94"/>
        <end position="110"/>
    </location>
</feature>
<evidence type="ECO:0000313" key="15">
    <source>
        <dbReference type="Proteomes" id="UP000316621"/>
    </source>
</evidence>
<protein>
    <recommendedName>
        <fullName evidence="11">E3 ubiquitin-protein ligase RMA</fullName>
        <ecNumber evidence="11">2.3.2.27</ecNumber>
    </recommendedName>
    <alternativeName>
        <fullName evidence="11">Protein RING membrane-anchor</fullName>
    </alternativeName>
    <alternativeName>
        <fullName evidence="11">RING-type E3 ubiquitin transferase RMA</fullName>
    </alternativeName>
</protein>
<dbReference type="PANTHER" id="PTHR12313">
    <property type="entry name" value="E3 UBIQUITIN-PROTEIN LIGASE RNF5-RELATED"/>
    <property type="match status" value="1"/>
</dbReference>
<keyword evidence="11" id="KW-0256">Endoplasmic reticulum</keyword>
<evidence type="ECO:0000256" key="4">
    <source>
        <dbReference type="ARBA" id="ARBA00022679"/>
    </source>
</evidence>